<feature type="compositionally biased region" description="Gly residues" evidence="1">
    <location>
        <begin position="162"/>
        <end position="171"/>
    </location>
</feature>
<sequence>MQELHTHLLALAGHAPDPWLIIAREVLAEGDTARLTSLLTALTTARSPLPHDDHPATSPQAAGPPTEAEPARTGRASQRQDETPWQPTRARNRKAGASGERVRPRPFLEMGAEGQASPAAAPTQPPAQGLPGDGPAGQAGVVDACSVSETAQGRGSLVSGDGSAGQAGGGRFQPRDRRAGAGFAESGHERDRVIGLLKAALQSHPAQHRFSPDGRDEHDRVAVAAVAGQRGTEACWAVTRDGTDRVYLVQAEDDVLIAVTVEVQNALTAAGAIPRVEVFGADTRLPDYHETALQSAVLLWSATPARPVRVAPVFDGASANRGPWFSPARELVVDADERQKLLDFLDGGEVVMAAENHLPDVLAKSPADVVPADLRSDGAWVWSAASGYFLDRHLVAPDPALVEHAVVTAPPGRLSPLERHRVRAALSPSAEEGSLWRAG</sequence>
<feature type="region of interest" description="Disordered" evidence="1">
    <location>
        <begin position="153"/>
        <end position="186"/>
    </location>
</feature>
<dbReference type="AlphaFoldDB" id="A0A918GE30"/>
<organism evidence="2 3">
    <name type="scientific">Actinokineospora fastidiosa</name>
    <dbReference type="NCBI Taxonomy" id="1816"/>
    <lineage>
        <taxon>Bacteria</taxon>
        <taxon>Bacillati</taxon>
        <taxon>Actinomycetota</taxon>
        <taxon>Actinomycetes</taxon>
        <taxon>Pseudonocardiales</taxon>
        <taxon>Pseudonocardiaceae</taxon>
        <taxon>Actinokineospora</taxon>
    </lineage>
</organism>
<feature type="compositionally biased region" description="Low complexity" evidence="1">
    <location>
        <begin position="114"/>
        <end position="130"/>
    </location>
</feature>
<accession>A0A918GE30</accession>
<evidence type="ECO:0000313" key="2">
    <source>
        <dbReference type="EMBL" id="GGS30328.1"/>
    </source>
</evidence>
<proteinExistence type="predicted"/>
<reference evidence="2" key="2">
    <citation type="submission" date="2020-09" db="EMBL/GenBank/DDBJ databases">
        <authorList>
            <person name="Sun Q."/>
            <person name="Ohkuma M."/>
        </authorList>
    </citation>
    <scope>NUCLEOTIDE SEQUENCE</scope>
    <source>
        <strain evidence="2">JCM 3276</strain>
    </source>
</reference>
<feature type="region of interest" description="Disordered" evidence="1">
    <location>
        <begin position="46"/>
        <end position="140"/>
    </location>
</feature>
<evidence type="ECO:0000256" key="1">
    <source>
        <dbReference type="SAM" id="MobiDB-lite"/>
    </source>
</evidence>
<evidence type="ECO:0000313" key="3">
    <source>
        <dbReference type="Proteomes" id="UP000660680"/>
    </source>
</evidence>
<name>A0A918GE30_9PSEU</name>
<reference evidence="2" key="1">
    <citation type="journal article" date="2014" name="Int. J. Syst. Evol. Microbiol.">
        <title>Complete genome sequence of Corynebacterium casei LMG S-19264T (=DSM 44701T), isolated from a smear-ripened cheese.</title>
        <authorList>
            <consortium name="US DOE Joint Genome Institute (JGI-PGF)"/>
            <person name="Walter F."/>
            <person name="Albersmeier A."/>
            <person name="Kalinowski J."/>
            <person name="Ruckert C."/>
        </authorList>
    </citation>
    <scope>NUCLEOTIDE SEQUENCE</scope>
    <source>
        <strain evidence="2">JCM 3276</strain>
    </source>
</reference>
<dbReference type="Proteomes" id="UP000660680">
    <property type="component" value="Unassembled WGS sequence"/>
</dbReference>
<dbReference type="EMBL" id="BMRB01000002">
    <property type="protein sequence ID" value="GGS30328.1"/>
    <property type="molecule type" value="Genomic_DNA"/>
</dbReference>
<keyword evidence="3" id="KW-1185">Reference proteome</keyword>
<comment type="caution">
    <text evidence="2">The sequence shown here is derived from an EMBL/GenBank/DDBJ whole genome shotgun (WGS) entry which is preliminary data.</text>
</comment>
<gene>
    <name evidence="2" type="ORF">GCM10010171_24820</name>
</gene>
<protein>
    <submittedName>
        <fullName evidence="2">Uncharacterized protein</fullName>
    </submittedName>
</protein>